<proteinExistence type="predicted"/>
<keyword evidence="3" id="KW-1185">Reference proteome</keyword>
<gene>
    <name evidence="2" type="ORF">GCM10023200_59560</name>
</gene>
<dbReference type="Proteomes" id="UP001500928">
    <property type="component" value="Unassembled WGS sequence"/>
</dbReference>
<accession>A0ABP9CMC3</accession>
<organism evidence="2 3">
    <name type="scientific">Actinomycetospora chlora</name>
    <dbReference type="NCBI Taxonomy" id="663608"/>
    <lineage>
        <taxon>Bacteria</taxon>
        <taxon>Bacillati</taxon>
        <taxon>Actinomycetota</taxon>
        <taxon>Actinomycetes</taxon>
        <taxon>Pseudonocardiales</taxon>
        <taxon>Pseudonocardiaceae</taxon>
        <taxon>Actinomycetospora</taxon>
    </lineage>
</organism>
<reference evidence="3" key="1">
    <citation type="journal article" date="2019" name="Int. J. Syst. Evol. Microbiol.">
        <title>The Global Catalogue of Microorganisms (GCM) 10K type strain sequencing project: providing services to taxonomists for standard genome sequencing and annotation.</title>
        <authorList>
            <consortium name="The Broad Institute Genomics Platform"/>
            <consortium name="The Broad Institute Genome Sequencing Center for Infectious Disease"/>
            <person name="Wu L."/>
            <person name="Ma J."/>
        </authorList>
    </citation>
    <scope>NUCLEOTIDE SEQUENCE [LARGE SCALE GENOMIC DNA]</scope>
    <source>
        <strain evidence="3">JCM 17979</strain>
    </source>
</reference>
<comment type="caution">
    <text evidence="2">The sequence shown here is derived from an EMBL/GenBank/DDBJ whole genome shotgun (WGS) entry which is preliminary data.</text>
</comment>
<sequence>MPRMTQTPIYEEVRRALGRADRGSSRRAFREEVPGGADERLARPVMLRGTGGRHRRSGD</sequence>
<feature type="compositionally biased region" description="Basic and acidic residues" evidence="1">
    <location>
        <begin position="21"/>
        <end position="42"/>
    </location>
</feature>
<protein>
    <submittedName>
        <fullName evidence="2">Uncharacterized protein</fullName>
    </submittedName>
</protein>
<evidence type="ECO:0000313" key="2">
    <source>
        <dbReference type="EMBL" id="GAA4813892.1"/>
    </source>
</evidence>
<name>A0ABP9CMC3_9PSEU</name>
<feature type="region of interest" description="Disordered" evidence="1">
    <location>
        <begin position="21"/>
        <end position="59"/>
    </location>
</feature>
<dbReference type="EMBL" id="BAABHO010000091">
    <property type="protein sequence ID" value="GAA4813892.1"/>
    <property type="molecule type" value="Genomic_DNA"/>
</dbReference>
<evidence type="ECO:0000313" key="3">
    <source>
        <dbReference type="Proteomes" id="UP001500928"/>
    </source>
</evidence>
<evidence type="ECO:0000256" key="1">
    <source>
        <dbReference type="SAM" id="MobiDB-lite"/>
    </source>
</evidence>